<dbReference type="InterPro" id="IPR050210">
    <property type="entry name" value="tRNA_Adenine-N(6)_MTase"/>
</dbReference>
<reference evidence="2 3" key="1">
    <citation type="submission" date="2020-05" db="EMBL/GenBank/DDBJ databases">
        <title>Draft genome of xy-202 and genomic insight in genome of the genus Peptostreptococcus.</title>
        <authorList>
            <person name="Zhang Z."/>
        </authorList>
    </citation>
    <scope>NUCLEOTIDE SEQUENCE [LARGE SCALE GENOMIC DNA]</scope>
    <source>
        <strain evidence="2 3">DSM 27025</strain>
    </source>
</reference>
<evidence type="ECO:0000259" key="1">
    <source>
        <dbReference type="Pfam" id="PF05175"/>
    </source>
</evidence>
<dbReference type="Pfam" id="PF05175">
    <property type="entry name" value="MTS"/>
    <property type="match status" value="1"/>
</dbReference>
<gene>
    <name evidence="2" type="ORF">HLB29_06680</name>
</gene>
<protein>
    <submittedName>
        <fullName evidence="2">tRNA1(Val) (Adenine(37)-N6)-methyltransferase</fullName>
    </submittedName>
</protein>
<evidence type="ECO:0000313" key="2">
    <source>
        <dbReference type="EMBL" id="MBC2576368.1"/>
    </source>
</evidence>
<dbReference type="InterPro" id="IPR029063">
    <property type="entry name" value="SAM-dependent_MTases_sf"/>
</dbReference>
<evidence type="ECO:0000313" key="3">
    <source>
        <dbReference type="Proteomes" id="UP000713904"/>
    </source>
</evidence>
<dbReference type="Gene3D" id="3.40.50.150">
    <property type="entry name" value="Vaccinia Virus protein VP39"/>
    <property type="match status" value="1"/>
</dbReference>
<dbReference type="SUPFAM" id="SSF53335">
    <property type="entry name" value="S-adenosyl-L-methionine-dependent methyltransferases"/>
    <property type="match status" value="1"/>
</dbReference>
<dbReference type="PANTHER" id="PTHR47739:SF1">
    <property type="entry name" value="TRNA1(VAL) (ADENINE(37)-N6)-METHYLTRANSFERASE"/>
    <property type="match status" value="1"/>
</dbReference>
<comment type="caution">
    <text evidence="2">The sequence shown here is derived from an EMBL/GenBank/DDBJ whole genome shotgun (WGS) entry which is preliminary data.</text>
</comment>
<keyword evidence="3" id="KW-1185">Reference proteome</keyword>
<sequence length="253" mass="28985">MSNMIELLENERIDDLQFMGLKIIQNTDGFCFGIDAVLLSNFCKIKRNAKIVDLGTGTGIIPILLYGKSNAKEIIGLEIQEEVADMANRSIKMNCIEDTVKIINDDIRNIENIFEKGKYDVVTSNPPYMHANGVINVNDKKAISRHSIKCNIEDVLKGASYLLKPNGKLFMVNRPLRLVDMVYFGRKYNLEPKYIRFVHSKEGKAPKMVLMEYVKNAKSEVKILDPLYIYDENNNYTLEIEKIYSKKSVEETE</sequence>
<dbReference type="EMBL" id="JABGBW010000004">
    <property type="protein sequence ID" value="MBC2576368.1"/>
    <property type="molecule type" value="Genomic_DNA"/>
</dbReference>
<dbReference type="CDD" id="cd02440">
    <property type="entry name" value="AdoMet_MTases"/>
    <property type="match status" value="1"/>
</dbReference>
<dbReference type="InterPro" id="IPR007848">
    <property type="entry name" value="Small_mtfrase_dom"/>
</dbReference>
<dbReference type="PANTHER" id="PTHR47739">
    <property type="entry name" value="TRNA1(VAL) (ADENINE(37)-N6)-METHYLTRANSFERASE"/>
    <property type="match status" value="1"/>
</dbReference>
<organism evidence="2 3">
    <name type="scientific">Peptostreptococcus canis</name>
    <dbReference type="NCBI Taxonomy" id="1159213"/>
    <lineage>
        <taxon>Bacteria</taxon>
        <taxon>Bacillati</taxon>
        <taxon>Bacillota</taxon>
        <taxon>Clostridia</taxon>
        <taxon>Peptostreptococcales</taxon>
        <taxon>Peptostreptococcaceae</taxon>
        <taxon>Peptostreptococcus</taxon>
    </lineage>
</organism>
<accession>A0ABR6TMB2</accession>
<dbReference type="Proteomes" id="UP000713904">
    <property type="component" value="Unassembled WGS sequence"/>
</dbReference>
<name>A0ABR6TMB2_9FIRM</name>
<proteinExistence type="predicted"/>
<feature type="domain" description="Methyltransferase small" evidence="1">
    <location>
        <begin position="37"/>
        <end position="173"/>
    </location>
</feature>